<proteinExistence type="predicted"/>
<evidence type="ECO:0000259" key="3">
    <source>
        <dbReference type="PROSITE" id="PS50235"/>
    </source>
</evidence>
<protein>
    <recommendedName>
        <fullName evidence="2">ubiquitinyl hydrolase 1</fullName>
        <ecNumber evidence="2">3.4.19.12</ecNumber>
    </recommendedName>
</protein>
<dbReference type="SUPFAM" id="SSF54001">
    <property type="entry name" value="Cysteine proteinases"/>
    <property type="match status" value="1"/>
</dbReference>
<dbReference type="OMA" id="CHESSAT"/>
<dbReference type="EC" id="3.4.19.12" evidence="2"/>
<dbReference type="AlphaFoldDB" id="A0A1I8BCB2"/>
<comment type="catalytic activity">
    <reaction evidence="1">
        <text>Thiol-dependent hydrolysis of ester, thioester, amide, peptide and isopeptide bonds formed by the C-terminal Gly of ubiquitin (a 76-residue protein attached to proteins as an intracellular targeting signal).</text>
        <dbReference type="EC" id="3.4.19.12"/>
    </reaction>
</comment>
<evidence type="ECO:0000256" key="1">
    <source>
        <dbReference type="ARBA" id="ARBA00000707"/>
    </source>
</evidence>
<dbReference type="Proteomes" id="UP000095281">
    <property type="component" value="Unplaced"/>
</dbReference>
<reference evidence="5" key="1">
    <citation type="submission" date="2016-11" db="UniProtKB">
        <authorList>
            <consortium name="WormBaseParasite"/>
        </authorList>
    </citation>
    <scope>IDENTIFICATION</scope>
</reference>
<keyword evidence="4" id="KW-1185">Reference proteome</keyword>
<dbReference type="Pfam" id="PF00443">
    <property type="entry name" value="UCH"/>
    <property type="match status" value="1"/>
</dbReference>
<dbReference type="InterPro" id="IPR028889">
    <property type="entry name" value="USP"/>
</dbReference>
<dbReference type="GO" id="GO:0004843">
    <property type="term" value="F:cysteine-type deubiquitinase activity"/>
    <property type="evidence" value="ECO:0007669"/>
    <property type="project" value="UniProtKB-EC"/>
</dbReference>
<dbReference type="InterPro" id="IPR050185">
    <property type="entry name" value="Ub_carboxyl-term_hydrolase"/>
</dbReference>
<dbReference type="Gene3D" id="3.90.70.10">
    <property type="entry name" value="Cysteine proteinases"/>
    <property type="match status" value="1"/>
</dbReference>
<feature type="domain" description="USP" evidence="3">
    <location>
        <begin position="38"/>
        <end position="354"/>
    </location>
</feature>
<sequence>MSSASRFDAYYEDCINEIEELYDRDRGTGDEEMETGMTGLINQGYSCYVNCVLQSLLNTPKFAFLYILKALKPYINPNNTRGTKGALTGSLSAVADCFWSTRYKSVDTKEFLVTWPVNFAQDYSGNAITITSETIARYANDYFTKQKKYSSSMVNDIFRIVLCTSTSCPICLLTRINFEELINLSVSLAVEDGKTDDRKHEPPPINLITCLNKHFEPSTMERSCPKCGKQDFPRSLYFWRLPEVLILHIKRFNFVAGETVKDSREIDFPVDDLDMKRYLHPASPDHSKGIITLYSLYAIVAHTGTANTGHYTARVKNLDRSTDFWQLFDDLDRRELKYRDVKTSAAYMLYYARNAMDKAMSPEQMNGEKKQNA</sequence>
<evidence type="ECO:0000313" key="5">
    <source>
        <dbReference type="WBParaSite" id="MhA1_Contig1979.frz3.gene4"/>
    </source>
</evidence>
<organism evidence="4 5">
    <name type="scientific">Meloidogyne hapla</name>
    <name type="common">Root-knot nematode worm</name>
    <dbReference type="NCBI Taxonomy" id="6305"/>
    <lineage>
        <taxon>Eukaryota</taxon>
        <taxon>Metazoa</taxon>
        <taxon>Ecdysozoa</taxon>
        <taxon>Nematoda</taxon>
        <taxon>Chromadorea</taxon>
        <taxon>Rhabditida</taxon>
        <taxon>Tylenchina</taxon>
        <taxon>Tylenchomorpha</taxon>
        <taxon>Tylenchoidea</taxon>
        <taxon>Meloidogynidae</taxon>
        <taxon>Meloidogyninae</taxon>
        <taxon>Meloidogyne</taxon>
    </lineage>
</organism>
<dbReference type="PROSITE" id="PS00973">
    <property type="entry name" value="USP_2"/>
    <property type="match status" value="1"/>
</dbReference>
<dbReference type="InterPro" id="IPR038765">
    <property type="entry name" value="Papain-like_cys_pep_sf"/>
</dbReference>
<dbReference type="PROSITE" id="PS50235">
    <property type="entry name" value="USP_3"/>
    <property type="match status" value="1"/>
</dbReference>
<evidence type="ECO:0000313" key="4">
    <source>
        <dbReference type="Proteomes" id="UP000095281"/>
    </source>
</evidence>
<dbReference type="InterPro" id="IPR001394">
    <property type="entry name" value="Peptidase_C19_UCH"/>
</dbReference>
<evidence type="ECO:0000256" key="2">
    <source>
        <dbReference type="ARBA" id="ARBA00012759"/>
    </source>
</evidence>
<dbReference type="PANTHER" id="PTHR21646">
    <property type="entry name" value="UBIQUITIN CARBOXYL-TERMINAL HYDROLASE"/>
    <property type="match status" value="1"/>
</dbReference>
<dbReference type="WBParaSite" id="MhA1_Contig1979.frz3.gene4">
    <property type="protein sequence ID" value="MhA1_Contig1979.frz3.gene4"/>
    <property type="gene ID" value="MhA1_Contig1979.frz3.gene4"/>
</dbReference>
<accession>A0A1I8BCB2</accession>
<name>A0A1I8BCB2_MELHA</name>
<dbReference type="GO" id="GO:0016579">
    <property type="term" value="P:protein deubiquitination"/>
    <property type="evidence" value="ECO:0007669"/>
    <property type="project" value="InterPro"/>
</dbReference>
<dbReference type="InterPro" id="IPR018200">
    <property type="entry name" value="USP_CS"/>
</dbReference>